<comment type="catalytic activity">
    <reaction evidence="9 10">
        <text>L-cysteinyl-[protein] + hexadecanoyl-CoA = S-hexadecanoyl-L-cysteinyl-[protein] + CoA</text>
        <dbReference type="Rhea" id="RHEA:36683"/>
        <dbReference type="Rhea" id="RHEA-COMP:10131"/>
        <dbReference type="Rhea" id="RHEA-COMP:11032"/>
        <dbReference type="ChEBI" id="CHEBI:29950"/>
        <dbReference type="ChEBI" id="CHEBI:57287"/>
        <dbReference type="ChEBI" id="CHEBI:57379"/>
        <dbReference type="ChEBI" id="CHEBI:74151"/>
        <dbReference type="EC" id="2.3.1.225"/>
    </reaction>
</comment>
<keyword evidence="8 10" id="KW-0012">Acyltransferase</keyword>
<dbReference type="InterPro" id="IPR039859">
    <property type="entry name" value="PFA4/ZDH16/20/ERF2-like"/>
</dbReference>
<keyword evidence="4 10" id="KW-1133">Transmembrane helix</keyword>
<keyword evidence="7" id="KW-0449">Lipoprotein</keyword>
<comment type="subcellular location">
    <subcellularLocation>
        <location evidence="1">Membrane</location>
        <topology evidence="1">Multi-pass membrane protein</topology>
    </subcellularLocation>
</comment>
<feature type="compositionally biased region" description="Basic and acidic residues" evidence="11">
    <location>
        <begin position="128"/>
        <end position="142"/>
    </location>
</feature>
<dbReference type="AlphaFoldDB" id="A0A2A9NT87"/>
<feature type="region of interest" description="Disordered" evidence="11">
    <location>
        <begin position="128"/>
        <end position="149"/>
    </location>
</feature>
<keyword evidence="14" id="KW-1185">Reference proteome</keyword>
<dbReference type="Proteomes" id="UP000242287">
    <property type="component" value="Unassembled WGS sequence"/>
</dbReference>
<comment type="domain">
    <text evidence="10">The DHHC domain is required for palmitoyltransferase activity.</text>
</comment>
<dbReference type="EC" id="2.3.1.225" evidence="10"/>
<dbReference type="InterPro" id="IPR001594">
    <property type="entry name" value="Palmitoyltrfase_DHHC"/>
</dbReference>
<evidence type="ECO:0000256" key="10">
    <source>
        <dbReference type="RuleBase" id="RU079119"/>
    </source>
</evidence>
<dbReference type="OrthoDB" id="9909019at2759"/>
<accession>A0A2A9NT87</accession>
<feature type="transmembrane region" description="Helical" evidence="10">
    <location>
        <begin position="218"/>
        <end position="242"/>
    </location>
</feature>
<organism evidence="13 14">
    <name type="scientific">Amanita thiersii Skay4041</name>
    <dbReference type="NCBI Taxonomy" id="703135"/>
    <lineage>
        <taxon>Eukaryota</taxon>
        <taxon>Fungi</taxon>
        <taxon>Dikarya</taxon>
        <taxon>Basidiomycota</taxon>
        <taxon>Agaricomycotina</taxon>
        <taxon>Agaricomycetes</taxon>
        <taxon>Agaricomycetidae</taxon>
        <taxon>Agaricales</taxon>
        <taxon>Pluteineae</taxon>
        <taxon>Amanitaceae</taxon>
        <taxon>Amanita</taxon>
    </lineage>
</organism>
<gene>
    <name evidence="13" type="ORF">AMATHDRAFT_55144</name>
</gene>
<feature type="transmembrane region" description="Helical" evidence="10">
    <location>
        <begin position="86"/>
        <end position="111"/>
    </location>
</feature>
<dbReference type="PROSITE" id="PS50216">
    <property type="entry name" value="DHHC"/>
    <property type="match status" value="1"/>
</dbReference>
<evidence type="ECO:0000259" key="12">
    <source>
        <dbReference type="Pfam" id="PF01529"/>
    </source>
</evidence>
<evidence type="ECO:0000256" key="5">
    <source>
        <dbReference type="ARBA" id="ARBA00023136"/>
    </source>
</evidence>
<evidence type="ECO:0000256" key="3">
    <source>
        <dbReference type="ARBA" id="ARBA00022692"/>
    </source>
</evidence>
<evidence type="ECO:0000256" key="6">
    <source>
        <dbReference type="ARBA" id="ARBA00023139"/>
    </source>
</evidence>
<dbReference type="GO" id="GO:0019706">
    <property type="term" value="F:protein-cysteine S-palmitoyltransferase activity"/>
    <property type="evidence" value="ECO:0007669"/>
    <property type="project" value="UniProtKB-EC"/>
</dbReference>
<dbReference type="GO" id="GO:0016020">
    <property type="term" value="C:membrane"/>
    <property type="evidence" value="ECO:0007669"/>
    <property type="project" value="UniProtKB-SubCell"/>
</dbReference>
<keyword evidence="3 10" id="KW-0812">Transmembrane</keyword>
<evidence type="ECO:0000256" key="1">
    <source>
        <dbReference type="ARBA" id="ARBA00004141"/>
    </source>
</evidence>
<feature type="transmembrane region" description="Helical" evidence="10">
    <location>
        <begin position="53"/>
        <end position="80"/>
    </location>
</feature>
<comment type="similarity">
    <text evidence="10">Belongs to the DHHC palmitoyltransferase family.</text>
</comment>
<feature type="domain" description="Palmitoyltransferase DHHC" evidence="12">
    <location>
        <begin position="171"/>
        <end position="294"/>
    </location>
</feature>
<evidence type="ECO:0000256" key="2">
    <source>
        <dbReference type="ARBA" id="ARBA00022679"/>
    </source>
</evidence>
<dbReference type="STRING" id="703135.A0A2A9NT87"/>
<evidence type="ECO:0000256" key="7">
    <source>
        <dbReference type="ARBA" id="ARBA00023288"/>
    </source>
</evidence>
<dbReference type="PANTHER" id="PTHR12246">
    <property type="entry name" value="PALMITOYLTRANSFERASE ZDHHC16"/>
    <property type="match status" value="1"/>
</dbReference>
<sequence>MVSLARHFNKPLLSFQNQPITHSLAVSSSSSHIDPLDLYSKEPRQSPKKWYHFLPLCVVVALLLAPHPSIIITITNYYILTLHKPFLASCHLVILYLLMFLIFSSLLVCVVRDPGSVRHHGFMGDDMKATDESEREALRDTSDSEDENMENGAEIGLSEALMSGPSKVGSPEKWCKKCMALKPERTHHCSMCGRCVLKMDHHCPWLGSNCVGHRTYPAFVHFLCGITIFSTYVAIMSAYALWYSFSNPYDVDVYTPIHEMCLALAGIVFALVIGSFFSYHIYLILTNQTTLENISPFLLLRHLPSLPLPHEEEQLYGHRLSEPPKEHELSYKQRMLVKDAHHAVRIYDVGWRRNVGQVFGVKGVRPHHGWVRRLWYGGSSPGDGRHFPRNPGAEELLARLARELMNVDIDR</sequence>
<evidence type="ECO:0000256" key="9">
    <source>
        <dbReference type="ARBA" id="ARBA00048048"/>
    </source>
</evidence>
<proteinExistence type="inferred from homology"/>
<feature type="transmembrane region" description="Helical" evidence="10">
    <location>
        <begin position="262"/>
        <end position="285"/>
    </location>
</feature>
<protein>
    <recommendedName>
        <fullName evidence="10">Palmitoyltransferase</fullName>
        <ecNumber evidence="10">2.3.1.225</ecNumber>
    </recommendedName>
</protein>
<evidence type="ECO:0000313" key="13">
    <source>
        <dbReference type="EMBL" id="PFH53308.1"/>
    </source>
</evidence>
<evidence type="ECO:0000256" key="4">
    <source>
        <dbReference type="ARBA" id="ARBA00022989"/>
    </source>
</evidence>
<evidence type="ECO:0000256" key="8">
    <source>
        <dbReference type="ARBA" id="ARBA00023315"/>
    </source>
</evidence>
<dbReference type="EMBL" id="KZ301974">
    <property type="protein sequence ID" value="PFH53308.1"/>
    <property type="molecule type" value="Genomic_DNA"/>
</dbReference>
<evidence type="ECO:0000313" key="14">
    <source>
        <dbReference type="Proteomes" id="UP000242287"/>
    </source>
</evidence>
<name>A0A2A9NT87_9AGAR</name>
<dbReference type="Pfam" id="PF01529">
    <property type="entry name" value="DHHC"/>
    <property type="match status" value="1"/>
</dbReference>
<evidence type="ECO:0000256" key="11">
    <source>
        <dbReference type="SAM" id="MobiDB-lite"/>
    </source>
</evidence>
<reference evidence="13 14" key="1">
    <citation type="submission" date="2014-02" db="EMBL/GenBank/DDBJ databases">
        <title>Transposable element dynamics among asymbiotic and ectomycorrhizal Amanita fungi.</title>
        <authorList>
            <consortium name="DOE Joint Genome Institute"/>
            <person name="Hess J."/>
            <person name="Skrede I."/>
            <person name="Wolfe B."/>
            <person name="LaButti K."/>
            <person name="Ohm R.A."/>
            <person name="Grigoriev I.V."/>
            <person name="Pringle A."/>
        </authorList>
    </citation>
    <scope>NUCLEOTIDE SEQUENCE [LARGE SCALE GENOMIC DNA]</scope>
    <source>
        <strain evidence="13 14">SKay4041</strain>
    </source>
</reference>
<keyword evidence="6" id="KW-0564">Palmitate</keyword>
<keyword evidence="5 10" id="KW-0472">Membrane</keyword>
<keyword evidence="2 10" id="KW-0808">Transferase</keyword>